<dbReference type="EMBL" id="NWSH01000162">
    <property type="protein sequence ID" value="PCG78916.1"/>
    <property type="molecule type" value="Genomic_DNA"/>
</dbReference>
<dbReference type="InterPro" id="IPR027918">
    <property type="entry name" value="HYLS1_C_dom"/>
</dbReference>
<evidence type="ECO:0000256" key="3">
    <source>
        <dbReference type="ARBA" id="ARBA00010091"/>
    </source>
</evidence>
<dbReference type="GO" id="GO:0097730">
    <property type="term" value="C:non-motile cilium"/>
    <property type="evidence" value="ECO:0007669"/>
    <property type="project" value="TreeGrafter"/>
</dbReference>
<dbReference type="PANTHER" id="PTHR34174">
    <property type="entry name" value="HYDROLETHALUS SYNDROME PROTEIN 1"/>
    <property type="match status" value="1"/>
</dbReference>
<comment type="subcellular location">
    <subcellularLocation>
        <location evidence="2">Cell projection</location>
        <location evidence="2">Cilium</location>
    </subcellularLocation>
    <subcellularLocation>
        <location evidence="1">Cytoplasm</location>
        <location evidence="1">Cytoskeleton</location>
        <location evidence="1">Microtubule organizing center</location>
        <location evidence="1">Centrosome</location>
        <location evidence="1">Centriole</location>
    </subcellularLocation>
</comment>
<dbReference type="Pfam" id="PF15311">
    <property type="entry name" value="HYLS1_C"/>
    <property type="match status" value="1"/>
</dbReference>
<accession>A0A2A4K4G1</accession>
<reference evidence="10" key="1">
    <citation type="submission" date="2017-09" db="EMBL/GenBank/DDBJ databases">
        <title>Contemporary evolution of a Lepidopteran species, Heliothis virescens, in response to modern agricultural practices.</title>
        <authorList>
            <person name="Fritz M.L."/>
            <person name="Deyonke A.M."/>
            <person name="Papanicolaou A."/>
            <person name="Micinski S."/>
            <person name="Westbrook J."/>
            <person name="Gould F."/>
        </authorList>
    </citation>
    <scope>NUCLEOTIDE SEQUENCE [LARGE SCALE GENOMIC DNA]</scope>
    <source>
        <strain evidence="10">HvINT-</strain>
        <tissue evidence="10">Whole body</tissue>
    </source>
</reference>
<dbReference type="GO" id="GO:0060271">
    <property type="term" value="P:cilium assembly"/>
    <property type="evidence" value="ECO:0007669"/>
    <property type="project" value="TreeGrafter"/>
</dbReference>
<evidence type="ECO:0000256" key="6">
    <source>
        <dbReference type="ARBA" id="ARBA00023212"/>
    </source>
</evidence>
<dbReference type="PANTHER" id="PTHR34174:SF1">
    <property type="entry name" value="CENTRIOLAR AND CILIOGENESIS-ASSOCIATED PROTEIN HYLS1"/>
    <property type="match status" value="1"/>
</dbReference>
<keyword evidence="4" id="KW-0963">Cytoplasm</keyword>
<dbReference type="InterPro" id="IPR052319">
    <property type="entry name" value="Centriolar_ciliogenesis_assoc"/>
</dbReference>
<keyword evidence="6" id="KW-0206">Cytoskeleton</keyword>
<evidence type="ECO:0000256" key="5">
    <source>
        <dbReference type="ARBA" id="ARBA00022794"/>
    </source>
</evidence>
<dbReference type="GO" id="GO:0005814">
    <property type="term" value="C:centriole"/>
    <property type="evidence" value="ECO:0007669"/>
    <property type="project" value="UniProtKB-SubCell"/>
</dbReference>
<evidence type="ECO:0000313" key="10">
    <source>
        <dbReference type="EMBL" id="PCG78916.1"/>
    </source>
</evidence>
<evidence type="ECO:0000259" key="9">
    <source>
        <dbReference type="Pfam" id="PF15311"/>
    </source>
</evidence>
<evidence type="ECO:0000256" key="7">
    <source>
        <dbReference type="ARBA" id="ARBA00023273"/>
    </source>
</evidence>
<sequence>MDDRYYEVTAELDPREILRYLNNLGIHNISGEVLKYFITDLKKLIKYDLQQKHSISQDKYEIPGPERLHSASTFSSRLRSKGQDTASLKCTRECQNTRKVTHVRNVHSAPNLGPQKTDEKPLRRACSCVRVEKKPEMVKEKCTSSTTSNNLIKVPIQATKKKCDPVTLYHYYTTLWNKYKSNVPGENDWAALRWNIRQKMAGNVAKPTSVNKVSESHRDKERGSTKS</sequence>
<keyword evidence="7" id="KW-0966">Cell projection</keyword>
<evidence type="ECO:0000256" key="2">
    <source>
        <dbReference type="ARBA" id="ARBA00004138"/>
    </source>
</evidence>
<evidence type="ECO:0000256" key="8">
    <source>
        <dbReference type="SAM" id="MobiDB-lite"/>
    </source>
</evidence>
<feature type="compositionally biased region" description="Basic and acidic residues" evidence="8">
    <location>
        <begin position="214"/>
        <end position="227"/>
    </location>
</feature>
<evidence type="ECO:0000256" key="1">
    <source>
        <dbReference type="ARBA" id="ARBA00004114"/>
    </source>
</evidence>
<comment type="similarity">
    <text evidence="3">Belongs to the HYLS1 family.</text>
</comment>
<feature type="domain" description="Centriolar and ciliogenesis-associated protein HYLS1 C-terminal" evidence="9">
    <location>
        <begin position="155"/>
        <end position="206"/>
    </location>
</feature>
<name>A0A2A4K4G1_HELVI</name>
<dbReference type="AlphaFoldDB" id="A0A2A4K4G1"/>
<proteinExistence type="inferred from homology"/>
<gene>
    <name evidence="10" type="ORF">B5V51_2690</name>
</gene>
<evidence type="ECO:0000256" key="4">
    <source>
        <dbReference type="ARBA" id="ARBA00022490"/>
    </source>
</evidence>
<keyword evidence="5" id="KW-0970">Cilium biogenesis/degradation</keyword>
<comment type="caution">
    <text evidence="10">The sequence shown here is derived from an EMBL/GenBank/DDBJ whole genome shotgun (WGS) entry which is preliminary data.</text>
</comment>
<organism evidence="10">
    <name type="scientific">Heliothis virescens</name>
    <name type="common">Tobacco budworm moth</name>
    <dbReference type="NCBI Taxonomy" id="7102"/>
    <lineage>
        <taxon>Eukaryota</taxon>
        <taxon>Metazoa</taxon>
        <taxon>Ecdysozoa</taxon>
        <taxon>Arthropoda</taxon>
        <taxon>Hexapoda</taxon>
        <taxon>Insecta</taxon>
        <taxon>Pterygota</taxon>
        <taxon>Neoptera</taxon>
        <taxon>Endopterygota</taxon>
        <taxon>Lepidoptera</taxon>
        <taxon>Glossata</taxon>
        <taxon>Ditrysia</taxon>
        <taxon>Noctuoidea</taxon>
        <taxon>Noctuidae</taxon>
        <taxon>Heliothinae</taxon>
        <taxon>Heliothis</taxon>
    </lineage>
</organism>
<protein>
    <recommendedName>
        <fullName evidence="9">Centriolar and ciliogenesis-associated protein HYLS1 C-terminal domain-containing protein</fullName>
    </recommendedName>
</protein>
<feature type="region of interest" description="Disordered" evidence="8">
    <location>
        <begin position="203"/>
        <end position="227"/>
    </location>
</feature>